<organism evidence="2 3">
    <name type="scientific">Eimeria brunetti</name>
    <dbReference type="NCBI Taxonomy" id="51314"/>
    <lineage>
        <taxon>Eukaryota</taxon>
        <taxon>Sar</taxon>
        <taxon>Alveolata</taxon>
        <taxon>Apicomplexa</taxon>
        <taxon>Conoidasida</taxon>
        <taxon>Coccidia</taxon>
        <taxon>Eucoccidiorida</taxon>
        <taxon>Eimeriorina</taxon>
        <taxon>Eimeriidae</taxon>
        <taxon>Eimeria</taxon>
    </lineage>
</organism>
<proteinExistence type="predicted"/>
<evidence type="ECO:0000313" key="3">
    <source>
        <dbReference type="Proteomes" id="UP000030750"/>
    </source>
</evidence>
<evidence type="ECO:0000313" key="2">
    <source>
        <dbReference type="EMBL" id="CDJ51475.1"/>
    </source>
</evidence>
<dbReference type="EMBL" id="HG712850">
    <property type="protein sequence ID" value="CDJ51475.1"/>
    <property type="molecule type" value="Genomic_DNA"/>
</dbReference>
<dbReference type="AlphaFoldDB" id="U6LUL7"/>
<accession>U6LUL7</accession>
<protein>
    <submittedName>
        <fullName evidence="2">Uncharacterized protein</fullName>
    </submittedName>
</protein>
<evidence type="ECO:0000256" key="1">
    <source>
        <dbReference type="SAM" id="MobiDB-lite"/>
    </source>
</evidence>
<dbReference type="VEuPathDB" id="ToxoDB:EBH_0000770"/>
<name>U6LUL7_9EIME</name>
<dbReference type="OrthoDB" id="347378at2759"/>
<feature type="region of interest" description="Disordered" evidence="1">
    <location>
        <begin position="280"/>
        <end position="300"/>
    </location>
</feature>
<reference evidence="2" key="2">
    <citation type="submission" date="2013-10" db="EMBL/GenBank/DDBJ databases">
        <authorList>
            <person name="Aslett M."/>
        </authorList>
    </citation>
    <scope>NUCLEOTIDE SEQUENCE [LARGE SCALE GENOMIC DNA]</scope>
    <source>
        <strain evidence="2">Houghton</strain>
    </source>
</reference>
<keyword evidence="3" id="KW-1185">Reference proteome</keyword>
<gene>
    <name evidence="2" type="ORF">EBH_0000770</name>
</gene>
<dbReference type="Proteomes" id="UP000030750">
    <property type="component" value="Unassembled WGS sequence"/>
</dbReference>
<reference evidence="2" key="1">
    <citation type="submission" date="2013-10" db="EMBL/GenBank/DDBJ databases">
        <title>Genomic analysis of the causative agents of coccidiosis in chickens.</title>
        <authorList>
            <person name="Reid A.J."/>
            <person name="Blake D."/>
            <person name="Billington K."/>
            <person name="Browne H."/>
            <person name="Dunn M."/>
            <person name="Hung S."/>
            <person name="Kawahara F."/>
            <person name="Miranda-Saavedra D."/>
            <person name="Mourier T."/>
            <person name="Nagra H."/>
            <person name="Otto T.D."/>
            <person name="Rawlings N."/>
            <person name="Sanchez A."/>
            <person name="Sanders M."/>
            <person name="Subramaniam C."/>
            <person name="Tay Y."/>
            <person name="Dear P."/>
            <person name="Doerig C."/>
            <person name="Gruber A."/>
            <person name="Parkinson J."/>
            <person name="Shirley M."/>
            <person name="Wan K.L."/>
            <person name="Berriman M."/>
            <person name="Tomley F."/>
            <person name="Pain A."/>
        </authorList>
    </citation>
    <scope>NUCLEOTIDE SEQUENCE [LARGE SCALE GENOMIC DNA]</scope>
    <source>
        <strain evidence="2">Houghton</strain>
    </source>
</reference>
<sequence length="531" mass="58375">MLVSVFAVCLARLQRPLSQAAKRRRLSHTEDDSNELSSILDQCVDLQDEHGFQLPAYELIEEREATERLVAMLHASAAAFEGSRALVSAQSLELEGPLARYGPPQRPYITPQQLPHTEVWGGLSGAAIGPVGGPTAVKEGSFAGEEDAEGDLVSASHAHSPASYDIAKAFSAAMRATIGDDDDAAAAHGGDASAPQLVGWILSTPDNASAAALSPDAWLAYLPTVEFPLVVQQRTKATESALVAADEEGAGSLGGRRRNPRKQIDGKQQLEAISGLASGVPASATSAQRKRSSEGNNQGCMENQDLVLHPFVRLPAVNPQDVRRYFRPVYALTLKLNIVSPMRSFMEMRKLFAKPSLTAEEVDTLMLEAENLANYAKDKLVGPTTSGKPSYIFRKLSPLFMVFDCLMCTIETLGDKMLASSWWDEFASKFETEFSIPFDGKFEQTRTLSRLVNRISEALSIYKQGRRPPLTEIIELKRGILTQKCKGSQLQHPLWKFWLKDDDEFLRSLGRSRKRPYDSHIHDERTTSETS</sequence>